<dbReference type="InterPro" id="IPR000700">
    <property type="entry name" value="PAS-assoc_C"/>
</dbReference>
<dbReference type="SMART" id="SM00086">
    <property type="entry name" value="PAC"/>
    <property type="match status" value="1"/>
</dbReference>
<evidence type="ECO:0000256" key="7">
    <source>
        <dbReference type="SAM" id="Coils"/>
    </source>
</evidence>
<dbReference type="InterPro" id="IPR029016">
    <property type="entry name" value="GAF-like_dom_sf"/>
</dbReference>
<dbReference type="Proteomes" id="UP000259030">
    <property type="component" value="Plasmid pDFI1"/>
</dbReference>
<dbReference type="CDD" id="cd00082">
    <property type="entry name" value="HisKA"/>
    <property type="match status" value="1"/>
</dbReference>
<dbReference type="SUPFAM" id="SSF55781">
    <property type="entry name" value="GAF domain-like"/>
    <property type="match status" value="3"/>
</dbReference>
<evidence type="ECO:0000256" key="6">
    <source>
        <dbReference type="ARBA" id="ARBA00023136"/>
    </source>
</evidence>
<dbReference type="SUPFAM" id="SSF55785">
    <property type="entry name" value="PYP-like sensor domain (PAS domain)"/>
    <property type="match status" value="1"/>
</dbReference>
<dbReference type="PROSITE" id="PS50109">
    <property type="entry name" value="HIS_KIN"/>
    <property type="match status" value="1"/>
</dbReference>
<dbReference type="GO" id="GO:0000155">
    <property type="term" value="F:phosphorelay sensor kinase activity"/>
    <property type="evidence" value="ECO:0007669"/>
    <property type="project" value="InterPro"/>
</dbReference>
<dbReference type="PRINTS" id="PR00344">
    <property type="entry name" value="BCTRLSENSOR"/>
</dbReference>
<comment type="catalytic activity">
    <reaction evidence="1">
        <text>ATP + protein L-histidine = ADP + protein N-phospho-L-histidine.</text>
        <dbReference type="EC" id="2.7.13.3"/>
    </reaction>
</comment>
<dbReference type="InterPro" id="IPR013656">
    <property type="entry name" value="PAS_4"/>
</dbReference>
<dbReference type="GO" id="GO:0000156">
    <property type="term" value="F:phosphorelay response regulator activity"/>
    <property type="evidence" value="ECO:0007669"/>
    <property type="project" value="TreeGrafter"/>
</dbReference>
<reference evidence="10 11" key="1">
    <citation type="submission" date="2017-05" db="EMBL/GenBank/DDBJ databases">
        <title>The complete genome sequence of Deinococcus ficus isolated from the rhizosphere of the Ficus religiosa L. in Taiwan.</title>
        <authorList>
            <person name="Wu K.-M."/>
            <person name="Liao T.-L."/>
            <person name="Liu Y.-M."/>
            <person name="Young C.-C."/>
            <person name="Tsai S.-F."/>
        </authorList>
    </citation>
    <scope>NUCLEOTIDE SEQUENCE [LARGE SCALE GENOMIC DNA]</scope>
    <source>
        <strain evidence="10 11">CC-FR2-10</strain>
        <plasmid evidence="11">pdfi1</plasmid>
    </source>
</reference>
<dbReference type="EC" id="2.7.13.3" evidence="2"/>
<dbReference type="PANTHER" id="PTHR42878">
    <property type="entry name" value="TWO-COMPONENT HISTIDINE KINASE"/>
    <property type="match status" value="1"/>
</dbReference>
<feature type="domain" description="PAC" evidence="9">
    <location>
        <begin position="83"/>
        <end position="135"/>
    </location>
</feature>
<evidence type="ECO:0000256" key="2">
    <source>
        <dbReference type="ARBA" id="ARBA00012438"/>
    </source>
</evidence>
<evidence type="ECO:0000256" key="3">
    <source>
        <dbReference type="ARBA" id="ARBA00022553"/>
    </source>
</evidence>
<dbReference type="GO" id="GO:0016020">
    <property type="term" value="C:membrane"/>
    <property type="evidence" value="ECO:0007669"/>
    <property type="project" value="UniProtKB-SubCell"/>
</dbReference>
<accession>A0A221T1F0</accession>
<dbReference type="SMART" id="SM00388">
    <property type="entry name" value="HisKA"/>
    <property type="match status" value="1"/>
</dbReference>
<keyword evidence="6" id="KW-0472">Membrane</keyword>
<evidence type="ECO:0000256" key="5">
    <source>
        <dbReference type="ARBA" id="ARBA00022777"/>
    </source>
</evidence>
<dbReference type="InterPro" id="IPR003018">
    <property type="entry name" value="GAF"/>
</dbReference>
<organism evidence="10 11">
    <name type="scientific">Deinococcus ficus</name>
    <dbReference type="NCBI Taxonomy" id="317577"/>
    <lineage>
        <taxon>Bacteria</taxon>
        <taxon>Thermotogati</taxon>
        <taxon>Deinococcota</taxon>
        <taxon>Deinococci</taxon>
        <taxon>Deinococcales</taxon>
        <taxon>Deinococcaceae</taxon>
        <taxon>Deinococcus</taxon>
    </lineage>
</organism>
<dbReference type="SUPFAM" id="SSF47384">
    <property type="entry name" value="Homodimeric domain of signal transducing histidine kinase"/>
    <property type="match status" value="1"/>
</dbReference>
<dbReference type="GO" id="GO:0030295">
    <property type="term" value="F:protein kinase activator activity"/>
    <property type="evidence" value="ECO:0007669"/>
    <property type="project" value="TreeGrafter"/>
</dbReference>
<evidence type="ECO:0000259" key="8">
    <source>
        <dbReference type="PROSITE" id="PS50109"/>
    </source>
</evidence>
<dbReference type="AlphaFoldDB" id="A0A221T1F0"/>
<dbReference type="GO" id="GO:0007234">
    <property type="term" value="P:osmosensory signaling via phosphorelay pathway"/>
    <property type="evidence" value="ECO:0007669"/>
    <property type="project" value="TreeGrafter"/>
</dbReference>
<dbReference type="SMART" id="SM00387">
    <property type="entry name" value="HATPase_c"/>
    <property type="match status" value="1"/>
</dbReference>
<dbReference type="InterPro" id="IPR000014">
    <property type="entry name" value="PAS"/>
</dbReference>
<dbReference type="InterPro" id="IPR001610">
    <property type="entry name" value="PAC"/>
</dbReference>
<dbReference type="Pfam" id="PF02518">
    <property type="entry name" value="HATPase_c"/>
    <property type="match status" value="1"/>
</dbReference>
<proteinExistence type="predicted"/>
<dbReference type="InterPro" id="IPR005467">
    <property type="entry name" value="His_kinase_dom"/>
</dbReference>
<geneLocation type="plasmid" evidence="11">
    <name>pdfi1</name>
</geneLocation>
<feature type="domain" description="Histidine kinase" evidence="8">
    <location>
        <begin position="671"/>
        <end position="885"/>
    </location>
</feature>
<evidence type="ECO:0000259" key="9">
    <source>
        <dbReference type="PROSITE" id="PS50113"/>
    </source>
</evidence>
<dbReference type="STRING" id="317577.GCA_000419625_02969"/>
<feature type="coiled-coil region" evidence="7">
    <location>
        <begin position="642"/>
        <end position="671"/>
    </location>
</feature>
<dbReference type="InterPro" id="IPR003661">
    <property type="entry name" value="HisK_dim/P_dom"/>
</dbReference>
<keyword evidence="11" id="KW-1185">Reference proteome</keyword>
<dbReference type="InterPro" id="IPR004358">
    <property type="entry name" value="Sig_transdc_His_kin-like_C"/>
</dbReference>
<dbReference type="Pfam" id="PF13185">
    <property type="entry name" value="GAF_2"/>
    <property type="match status" value="2"/>
</dbReference>
<dbReference type="InterPro" id="IPR035965">
    <property type="entry name" value="PAS-like_dom_sf"/>
</dbReference>
<dbReference type="Gene3D" id="3.30.565.10">
    <property type="entry name" value="Histidine kinase-like ATPase, C-terminal domain"/>
    <property type="match status" value="1"/>
</dbReference>
<dbReference type="RefSeq" id="WP_027463843.1">
    <property type="nucleotide sequence ID" value="NZ_CP021082.1"/>
</dbReference>
<dbReference type="SUPFAM" id="SSF55874">
    <property type="entry name" value="ATPase domain of HSP90 chaperone/DNA topoisomerase II/histidine kinase"/>
    <property type="match status" value="1"/>
</dbReference>
<sequence length="891" mass="96191">MTAAPDVHLSPKQLQAVIDASGDCIKVLDLDARLLAMNRGGQQVMEVTDFQQCQHLLWTSVWDAEDRVRVEAALNAARAGETTTFEAPARTFAGTPKWWKVSVSPLRNDEGQLTHLLAISSDITARKAAEDAAQGELRRHASTLEQRVHQQTRALEAFAEFTTTAANSTDLRVLGEAATQILHNAVDGAFSGFYLMQGDAAVPLAFSANTPAAIIAAHEASVPVTTPVVAEAFRSGRTTVTIGDDGRALSAGHGGALSVTPYMTAGRPFAFLTAGVPRHVWTEPEQAIVASVGQGLGLALQRVRHAEELEERSIALDAFVNFTEAVGVETNLHRLAQQAMDVVQANIDDVSVGYYERDVAAGVWRGVVWSAELSPEIVEQVQAGVPLDAPDFAEAVRTGQPVFVEGWDAENNSLSEASAYGAAGFVPILIGGEAQAIFAVGKRVTQRWSARDQAIVRAVVRGLALAVERAVQAQQLTQQRDDLNRRAHELETLMQLTDNLTDSPDIPALIRRTQGLVLGLLPPGFAAYYEPQGGRWRLRAQTGPASSEALQTHMNAGFPLGQTASFDQVARSGQAAFVEVYDQGTDVDPDVARGVAAHATLPLMVGGRMRGLFNVPLFESRRWTAADQAVLVTAVQHLGVAIERIERTAQLAQSNAELQEANQELEAFTYSVSHDLRSPVRHVEGFATLARRELGQGNPDKAGRHLTVVAEAAERMNTLLDGMLTLSRAGRAVLNLQAVPVQRLIDQAQKDVTLLFPDRSVNWIVEAMPTIQGDAATLQQVVSHLLENAVKYSDGRGEVQVHVWVEERPQEWALFVRDTGVGFDPQYAGKLFSAFQRLHTQKEFAGAGIGLATVKRIVTRHGGRVWAHGSVGGGATFGFTIPKLVRLQQGA</sequence>
<keyword evidence="4" id="KW-0808">Transferase</keyword>
<evidence type="ECO:0000313" key="11">
    <source>
        <dbReference type="Proteomes" id="UP000259030"/>
    </source>
</evidence>
<keyword evidence="5" id="KW-0418">Kinase</keyword>
<dbReference type="Pfam" id="PF08448">
    <property type="entry name" value="PAS_4"/>
    <property type="match status" value="1"/>
</dbReference>
<dbReference type="FunFam" id="3.30.565.10:FF:000006">
    <property type="entry name" value="Sensor histidine kinase WalK"/>
    <property type="match status" value="1"/>
</dbReference>
<dbReference type="Gene3D" id="3.30.450.20">
    <property type="entry name" value="PAS domain"/>
    <property type="match status" value="1"/>
</dbReference>
<dbReference type="EMBL" id="CP021082">
    <property type="protein sequence ID" value="ASN82714.1"/>
    <property type="molecule type" value="Genomic_DNA"/>
</dbReference>
<keyword evidence="10" id="KW-0614">Plasmid</keyword>
<dbReference type="NCBIfam" id="TIGR00229">
    <property type="entry name" value="sensory_box"/>
    <property type="match status" value="1"/>
</dbReference>
<protein>
    <recommendedName>
        <fullName evidence="2">histidine kinase</fullName>
        <ecNumber evidence="2">2.7.13.3</ecNumber>
    </recommendedName>
</protein>
<dbReference type="PROSITE" id="PS50113">
    <property type="entry name" value="PAC"/>
    <property type="match status" value="1"/>
</dbReference>
<dbReference type="Gene3D" id="1.10.287.130">
    <property type="match status" value="1"/>
</dbReference>
<keyword evidence="3" id="KW-0597">Phosphoprotein</keyword>
<keyword evidence="7" id="KW-0175">Coiled coil</keyword>
<dbReference type="CDD" id="cd00130">
    <property type="entry name" value="PAS"/>
    <property type="match status" value="1"/>
</dbReference>
<dbReference type="KEGG" id="dfc:DFI_16285"/>
<evidence type="ECO:0000313" key="10">
    <source>
        <dbReference type="EMBL" id="ASN82714.1"/>
    </source>
</evidence>
<evidence type="ECO:0000256" key="1">
    <source>
        <dbReference type="ARBA" id="ARBA00000085"/>
    </source>
</evidence>
<dbReference type="InterPro" id="IPR036890">
    <property type="entry name" value="HATPase_C_sf"/>
</dbReference>
<dbReference type="InterPro" id="IPR003594">
    <property type="entry name" value="HATPase_dom"/>
</dbReference>
<dbReference type="Gene3D" id="3.30.450.40">
    <property type="match status" value="3"/>
</dbReference>
<dbReference type="PANTHER" id="PTHR42878:SF15">
    <property type="entry name" value="BACTERIOPHYTOCHROME"/>
    <property type="match status" value="1"/>
</dbReference>
<evidence type="ECO:0000256" key="4">
    <source>
        <dbReference type="ARBA" id="ARBA00022679"/>
    </source>
</evidence>
<gene>
    <name evidence="10" type="ORF">DFI_16285</name>
</gene>
<name>A0A221T1F0_9DEIO</name>
<dbReference type="InterPro" id="IPR050351">
    <property type="entry name" value="BphY/WalK/GraS-like"/>
</dbReference>
<dbReference type="InterPro" id="IPR036097">
    <property type="entry name" value="HisK_dim/P_sf"/>
</dbReference>
<dbReference type="Pfam" id="PF00512">
    <property type="entry name" value="HisKA"/>
    <property type="match status" value="1"/>
</dbReference>